<keyword evidence="13" id="KW-0121">Carboxypeptidase</keyword>
<dbReference type="InterPro" id="IPR001967">
    <property type="entry name" value="Peptidase_S11_N"/>
</dbReference>
<keyword evidence="6" id="KW-0961">Cell wall biogenesis/degradation</keyword>
<dbReference type="OrthoDB" id="9791132at2"/>
<keyword evidence="10" id="KW-0812">Transmembrane</keyword>
<sequence length="392" mass="43987">MKKWFIVLILFCFTASIVSAQENNVNKPKNIISDSAIIIDSKTKSILYSKNSTKRMNPASITKIATAIYAIEHANLNDEVVISEKASNTEGSTVYLEAGERVSLEQLLQGLMVNSGNDAAVAIAEHTEGSVQQFVEKLNVFLKNEIGVENTNFENPHGLFGKNHYTTAYDMAVITSYALKNKKFQELFSLKSIDWSTEGWKTTLYNHHKMVKGELPYPEVTGGKNGFIDESKHTLVTSAENKNLSLVVVTMKAQSKRAIYSDTRKLLDYGLSGFTRSSIPKNSVFHYEDTSFELDQDFQFTQPANGKFTESLDRNGVLTLYNEDQEEMASTKLSPVMKSPVTHKNAVASSESSGLFFGDELRQQILFYPFFIYMILLFIMGISIFRRGSVKK</sequence>
<evidence type="ECO:0000256" key="10">
    <source>
        <dbReference type="SAM" id="Phobius"/>
    </source>
</evidence>
<feature type="signal peptide" evidence="11">
    <location>
        <begin position="1"/>
        <end position="20"/>
    </location>
</feature>
<feature type="domain" description="Peptidase S11 D-alanyl-D-alanine carboxypeptidase A N-terminal" evidence="12">
    <location>
        <begin position="25"/>
        <end position="254"/>
    </location>
</feature>
<evidence type="ECO:0000259" key="12">
    <source>
        <dbReference type="Pfam" id="PF00768"/>
    </source>
</evidence>
<keyword evidence="13" id="KW-0645">Protease</keyword>
<evidence type="ECO:0000313" key="14">
    <source>
        <dbReference type="Proteomes" id="UP000252118"/>
    </source>
</evidence>
<proteinExistence type="inferred from homology"/>
<evidence type="ECO:0000256" key="9">
    <source>
        <dbReference type="RuleBase" id="RU004016"/>
    </source>
</evidence>
<dbReference type="Pfam" id="PF00768">
    <property type="entry name" value="Peptidase_S11"/>
    <property type="match status" value="1"/>
</dbReference>
<feature type="active site" evidence="7">
    <location>
        <position position="115"/>
    </location>
</feature>
<keyword evidence="2 11" id="KW-0732">Signal</keyword>
<feature type="transmembrane region" description="Helical" evidence="10">
    <location>
        <begin position="365"/>
        <end position="385"/>
    </location>
</feature>
<keyword evidence="10" id="KW-0472">Membrane</keyword>
<dbReference type="PANTHER" id="PTHR21581">
    <property type="entry name" value="D-ALANYL-D-ALANINE CARBOXYPEPTIDASE"/>
    <property type="match status" value="1"/>
</dbReference>
<gene>
    <name evidence="13" type="ORF">DET59_101508</name>
</gene>
<evidence type="ECO:0000256" key="3">
    <source>
        <dbReference type="ARBA" id="ARBA00022801"/>
    </source>
</evidence>
<dbReference type="GO" id="GO:0009002">
    <property type="term" value="F:serine-type D-Ala-D-Ala carboxypeptidase activity"/>
    <property type="evidence" value="ECO:0007669"/>
    <property type="project" value="InterPro"/>
</dbReference>
<dbReference type="RefSeq" id="WP_113967988.1">
    <property type="nucleotide sequence ID" value="NZ_QNRJ01000001.1"/>
</dbReference>
<dbReference type="InterPro" id="IPR012338">
    <property type="entry name" value="Beta-lactam/transpept-like"/>
</dbReference>
<reference evidence="13 14" key="1">
    <citation type="submission" date="2018-06" db="EMBL/GenBank/DDBJ databases">
        <title>Freshwater and sediment microbial communities from various areas in North America, analyzing microbe dynamics in response to fracking.</title>
        <authorList>
            <person name="Lamendella R."/>
        </authorList>
    </citation>
    <scope>NUCLEOTIDE SEQUENCE [LARGE SCALE GENOMIC DNA]</scope>
    <source>
        <strain evidence="13 14">97B</strain>
    </source>
</reference>
<keyword evidence="5" id="KW-0573">Peptidoglycan synthesis</keyword>
<dbReference type="PANTHER" id="PTHR21581:SF33">
    <property type="entry name" value="D-ALANYL-D-ALANINE CARBOXYPEPTIDASE DACB"/>
    <property type="match status" value="1"/>
</dbReference>
<name>A0A366F0F4_9BACI</name>
<evidence type="ECO:0000256" key="11">
    <source>
        <dbReference type="SAM" id="SignalP"/>
    </source>
</evidence>
<keyword evidence="4" id="KW-0133">Cell shape</keyword>
<dbReference type="PRINTS" id="PR00725">
    <property type="entry name" value="DADACBPTASE1"/>
</dbReference>
<dbReference type="GO" id="GO:0006508">
    <property type="term" value="P:proteolysis"/>
    <property type="evidence" value="ECO:0007669"/>
    <property type="project" value="InterPro"/>
</dbReference>
<dbReference type="EMBL" id="QNRJ01000001">
    <property type="protein sequence ID" value="RBP08133.1"/>
    <property type="molecule type" value="Genomic_DNA"/>
</dbReference>
<evidence type="ECO:0000256" key="8">
    <source>
        <dbReference type="PIRSR" id="PIRSR618044-2"/>
    </source>
</evidence>
<comment type="similarity">
    <text evidence="1 9">Belongs to the peptidase S11 family.</text>
</comment>
<accession>A0A366F0F4</accession>
<comment type="caution">
    <text evidence="13">The sequence shown here is derived from an EMBL/GenBank/DDBJ whole genome shotgun (WGS) entry which is preliminary data.</text>
</comment>
<keyword evidence="10" id="KW-1133">Transmembrane helix</keyword>
<organism evidence="13 14">
    <name type="scientific">Rossellomorea aquimaris</name>
    <dbReference type="NCBI Taxonomy" id="189382"/>
    <lineage>
        <taxon>Bacteria</taxon>
        <taxon>Bacillati</taxon>
        <taxon>Bacillota</taxon>
        <taxon>Bacilli</taxon>
        <taxon>Bacillales</taxon>
        <taxon>Bacillaceae</taxon>
        <taxon>Rossellomorea</taxon>
    </lineage>
</organism>
<feature type="chain" id="PRO_5017049911" evidence="11">
    <location>
        <begin position="21"/>
        <end position="392"/>
    </location>
</feature>
<evidence type="ECO:0000256" key="7">
    <source>
        <dbReference type="PIRSR" id="PIRSR618044-1"/>
    </source>
</evidence>
<evidence type="ECO:0000256" key="2">
    <source>
        <dbReference type="ARBA" id="ARBA00022729"/>
    </source>
</evidence>
<evidence type="ECO:0000313" key="13">
    <source>
        <dbReference type="EMBL" id="RBP08133.1"/>
    </source>
</evidence>
<feature type="active site" description="Proton acceptor" evidence="7">
    <location>
        <position position="63"/>
    </location>
</feature>
<evidence type="ECO:0000256" key="1">
    <source>
        <dbReference type="ARBA" id="ARBA00007164"/>
    </source>
</evidence>
<dbReference type="SUPFAM" id="SSF56601">
    <property type="entry name" value="beta-lactamase/transpeptidase-like"/>
    <property type="match status" value="1"/>
</dbReference>
<evidence type="ECO:0000256" key="4">
    <source>
        <dbReference type="ARBA" id="ARBA00022960"/>
    </source>
</evidence>
<dbReference type="AlphaFoldDB" id="A0A366F0F4"/>
<dbReference type="InterPro" id="IPR018044">
    <property type="entry name" value="Peptidase_S11"/>
</dbReference>
<keyword evidence="3" id="KW-0378">Hydrolase</keyword>
<dbReference type="Gene3D" id="3.40.710.10">
    <property type="entry name" value="DD-peptidase/beta-lactamase superfamily"/>
    <property type="match status" value="1"/>
</dbReference>
<feature type="active site" description="Acyl-ester intermediate" evidence="7">
    <location>
        <position position="60"/>
    </location>
</feature>
<evidence type="ECO:0000256" key="5">
    <source>
        <dbReference type="ARBA" id="ARBA00022984"/>
    </source>
</evidence>
<dbReference type="GO" id="GO:0008360">
    <property type="term" value="P:regulation of cell shape"/>
    <property type="evidence" value="ECO:0007669"/>
    <property type="project" value="UniProtKB-KW"/>
</dbReference>
<feature type="binding site" evidence="8">
    <location>
        <position position="224"/>
    </location>
    <ligand>
        <name>substrate</name>
    </ligand>
</feature>
<protein>
    <submittedName>
        <fullName evidence="13">D-alanyl-D-alanine carboxypeptidase</fullName>
    </submittedName>
</protein>
<dbReference type="GO" id="GO:0071555">
    <property type="term" value="P:cell wall organization"/>
    <property type="evidence" value="ECO:0007669"/>
    <property type="project" value="UniProtKB-KW"/>
</dbReference>
<dbReference type="GO" id="GO:0009252">
    <property type="term" value="P:peptidoglycan biosynthetic process"/>
    <property type="evidence" value="ECO:0007669"/>
    <property type="project" value="UniProtKB-KW"/>
</dbReference>
<evidence type="ECO:0000256" key="6">
    <source>
        <dbReference type="ARBA" id="ARBA00023316"/>
    </source>
</evidence>
<dbReference type="Proteomes" id="UP000252118">
    <property type="component" value="Unassembled WGS sequence"/>
</dbReference>